<dbReference type="InterPro" id="IPR000980">
    <property type="entry name" value="SH2"/>
</dbReference>
<proteinExistence type="predicted"/>
<dbReference type="AlphaFoldDB" id="A0A9P1J0D7"/>
<dbReference type="EMBL" id="CANHGI010000006">
    <property type="protein sequence ID" value="CAI5455781.1"/>
    <property type="molecule type" value="Genomic_DNA"/>
</dbReference>
<evidence type="ECO:0000256" key="1">
    <source>
        <dbReference type="ARBA" id="ARBA00022999"/>
    </source>
</evidence>
<organism evidence="4 5">
    <name type="scientific">Caenorhabditis angaria</name>
    <dbReference type="NCBI Taxonomy" id="860376"/>
    <lineage>
        <taxon>Eukaryota</taxon>
        <taxon>Metazoa</taxon>
        <taxon>Ecdysozoa</taxon>
        <taxon>Nematoda</taxon>
        <taxon>Chromadorea</taxon>
        <taxon>Rhabditida</taxon>
        <taxon>Rhabditina</taxon>
        <taxon>Rhabditomorpha</taxon>
        <taxon>Rhabditoidea</taxon>
        <taxon>Rhabditidae</taxon>
        <taxon>Peloderinae</taxon>
        <taxon>Caenorhabditis</taxon>
    </lineage>
</organism>
<reference evidence="4" key="1">
    <citation type="submission" date="2022-11" db="EMBL/GenBank/DDBJ databases">
        <authorList>
            <person name="Kikuchi T."/>
        </authorList>
    </citation>
    <scope>NUCLEOTIDE SEQUENCE</scope>
    <source>
        <strain evidence="4">PS1010</strain>
    </source>
</reference>
<gene>
    <name evidence="4" type="ORF">CAMP_LOCUS18418</name>
</gene>
<dbReference type="SUPFAM" id="SSF55550">
    <property type="entry name" value="SH2 domain"/>
    <property type="match status" value="1"/>
</dbReference>
<dbReference type="InterPro" id="IPR036860">
    <property type="entry name" value="SH2_dom_sf"/>
</dbReference>
<dbReference type="Gene3D" id="3.30.505.10">
    <property type="entry name" value="SH2 domain"/>
    <property type="match status" value="1"/>
</dbReference>
<dbReference type="Proteomes" id="UP001152747">
    <property type="component" value="Unassembled WGS sequence"/>
</dbReference>
<evidence type="ECO:0000256" key="2">
    <source>
        <dbReference type="PROSITE-ProRule" id="PRU00191"/>
    </source>
</evidence>
<keyword evidence="1 2" id="KW-0727">SH2 domain</keyword>
<evidence type="ECO:0000313" key="4">
    <source>
        <dbReference type="EMBL" id="CAI5455781.1"/>
    </source>
</evidence>
<keyword evidence="5" id="KW-1185">Reference proteome</keyword>
<dbReference type="PROSITE" id="PS50001">
    <property type="entry name" value="SH2"/>
    <property type="match status" value="1"/>
</dbReference>
<protein>
    <recommendedName>
        <fullName evidence="3">SH2 domain-containing protein</fullName>
    </recommendedName>
</protein>
<feature type="domain" description="SH2" evidence="3">
    <location>
        <begin position="197"/>
        <end position="283"/>
    </location>
</feature>
<name>A0A9P1J0D7_9PELO</name>
<evidence type="ECO:0000259" key="3">
    <source>
        <dbReference type="PROSITE" id="PS50001"/>
    </source>
</evidence>
<evidence type="ECO:0000313" key="5">
    <source>
        <dbReference type="Proteomes" id="UP001152747"/>
    </source>
</evidence>
<accession>A0A9P1J0D7</accession>
<sequence>MSIDPESSWSNSNAENDATCEIIRSGVTFHVKFYGYVPINISISKQEKSKKDRITKACIQTVVRSEQTEDFKTIFNAEKVSSFVRLDCLNANMLITANTISLFYIEGKNTRLIARYLTDDFSFATHDVIDSHQYFGFIVKSKDKRECIVLKLTSAAAKNNMIQILKTADGFKKPSINSEARLKPAQHFNLTKQMSPYFHGYIEQHECERLLTRVGDFLFRASRDPNFKGFLIVIRKAVPNKENESFIDTMKKTTEDIEMFNILKRYQSEGTDLKRPIMKLSSI</sequence>
<dbReference type="Gene3D" id="2.30.29.30">
    <property type="entry name" value="Pleckstrin-homology domain (PH domain)/Phosphotyrosine-binding domain (PTB)"/>
    <property type="match status" value="1"/>
</dbReference>
<dbReference type="SUPFAM" id="SSF50729">
    <property type="entry name" value="PH domain-like"/>
    <property type="match status" value="1"/>
</dbReference>
<comment type="caution">
    <text evidence="4">The sequence shown here is derived from an EMBL/GenBank/DDBJ whole genome shotgun (WGS) entry which is preliminary data.</text>
</comment>
<dbReference type="InterPro" id="IPR011993">
    <property type="entry name" value="PH-like_dom_sf"/>
</dbReference>